<dbReference type="PANTHER" id="PTHR22904:SF523">
    <property type="entry name" value="STRESS-INDUCED-PHOSPHOPROTEIN 1"/>
    <property type="match status" value="1"/>
</dbReference>
<dbReference type="Gene3D" id="1.20.1280.50">
    <property type="match status" value="1"/>
</dbReference>
<dbReference type="PROSITE" id="PS50005">
    <property type="entry name" value="TPR"/>
    <property type="match status" value="1"/>
</dbReference>
<dbReference type="SMART" id="SM00028">
    <property type="entry name" value="TPR"/>
    <property type="match status" value="2"/>
</dbReference>
<dbReference type="OrthoDB" id="629492at2759"/>
<dbReference type="Proteomes" id="UP000240883">
    <property type="component" value="Unassembled WGS sequence"/>
</dbReference>
<dbReference type="PANTHER" id="PTHR22904">
    <property type="entry name" value="TPR REPEAT CONTAINING PROTEIN"/>
    <property type="match status" value="1"/>
</dbReference>
<evidence type="ECO:0000259" key="4">
    <source>
        <dbReference type="PROSITE" id="PS50181"/>
    </source>
</evidence>
<evidence type="ECO:0000313" key="5">
    <source>
        <dbReference type="EMBL" id="PSN71722.1"/>
    </source>
</evidence>
<sequence>MADDFLQLGRGYFKLKQYDKALVAFTDAIASAPSPSVTLHDHRAATYEKLNDFTGAIRDGRAMIKACKEDIKGYLRTAGSLEKAGKLDTAIGILKYGMKNVPLDNKNYKLLQQLHDRLTRTLSPPTAVDPFTILPVELTTMIMNHLDFREMVKCLRVSKGWKYHLTKQPALWTDLDFSRARGRVSRNFVREAFKRSDGKIWRVAAHRIKQLDILEDLATAAKHLLVFELLSAPVQLSESLVKIAKSAKKLQKIIIHSRVDSRTCFRMLRMLPDLEHAEFRSLDIDRGPFDGWEQGTWPKLRTLSLGSLLYQGHFNKFHLDQIRQSGQFLDSLTIGSGELIGEDASNFKDMPLTQLTLARVIFPAFFPSFPLSLTHLTLRSPSSRANNSITPSPRFSLALPHLIHLDIAGLNDLTIDHLSMMLGEGPDQNGEMVAHNPGTTVSSLQFLSVRDATDICGPRKDSQITICPRIYSSHLLVLDLSMLQIGDDQVEWLVGAAGNLQVVNLSYTKVTGAGVKMLVDGLPDLHTLNLDGCAEISSRDSIEYAQKRGIAIAYKMRQSTAGGRKVRYG</sequence>
<feature type="domain" description="F-box" evidence="4">
    <location>
        <begin position="128"/>
        <end position="175"/>
    </location>
</feature>
<reference evidence="5 6" key="1">
    <citation type="journal article" date="2018" name="Front. Microbiol.">
        <title>Genome-Wide Analysis of Corynespora cassiicola Leaf Fall Disease Putative Effectors.</title>
        <authorList>
            <person name="Lopez D."/>
            <person name="Ribeiro S."/>
            <person name="Label P."/>
            <person name="Fumanal B."/>
            <person name="Venisse J.S."/>
            <person name="Kohler A."/>
            <person name="de Oliveira R.R."/>
            <person name="Labutti K."/>
            <person name="Lipzen A."/>
            <person name="Lail K."/>
            <person name="Bauer D."/>
            <person name="Ohm R.A."/>
            <person name="Barry K.W."/>
            <person name="Spatafora J."/>
            <person name="Grigoriev I.V."/>
            <person name="Martin F.M."/>
            <person name="Pujade-Renaud V."/>
        </authorList>
    </citation>
    <scope>NUCLEOTIDE SEQUENCE [LARGE SCALE GENOMIC DNA]</scope>
    <source>
        <strain evidence="5 6">Philippines</strain>
    </source>
</reference>
<dbReference type="InterPro" id="IPR019734">
    <property type="entry name" value="TPR_rpt"/>
</dbReference>
<organism evidence="5 6">
    <name type="scientific">Corynespora cassiicola Philippines</name>
    <dbReference type="NCBI Taxonomy" id="1448308"/>
    <lineage>
        <taxon>Eukaryota</taxon>
        <taxon>Fungi</taxon>
        <taxon>Dikarya</taxon>
        <taxon>Ascomycota</taxon>
        <taxon>Pezizomycotina</taxon>
        <taxon>Dothideomycetes</taxon>
        <taxon>Pleosporomycetidae</taxon>
        <taxon>Pleosporales</taxon>
        <taxon>Corynesporascaceae</taxon>
        <taxon>Corynespora</taxon>
    </lineage>
</organism>
<keyword evidence="2 3" id="KW-0802">TPR repeat</keyword>
<dbReference type="InterPro" id="IPR011990">
    <property type="entry name" value="TPR-like_helical_dom_sf"/>
</dbReference>
<dbReference type="InterPro" id="IPR032675">
    <property type="entry name" value="LRR_dom_sf"/>
</dbReference>
<gene>
    <name evidence="5" type="ORF">BS50DRAFT_543861</name>
</gene>
<dbReference type="GO" id="GO:0051879">
    <property type="term" value="F:Hsp90 protein binding"/>
    <property type="evidence" value="ECO:0007669"/>
    <property type="project" value="TreeGrafter"/>
</dbReference>
<dbReference type="Gene3D" id="3.80.10.10">
    <property type="entry name" value="Ribonuclease Inhibitor"/>
    <property type="match status" value="1"/>
</dbReference>
<dbReference type="InterPro" id="IPR036047">
    <property type="entry name" value="F-box-like_dom_sf"/>
</dbReference>
<dbReference type="Pfam" id="PF12937">
    <property type="entry name" value="F-box-like"/>
    <property type="match status" value="1"/>
</dbReference>
<evidence type="ECO:0000256" key="1">
    <source>
        <dbReference type="ARBA" id="ARBA00022737"/>
    </source>
</evidence>
<keyword evidence="6" id="KW-1185">Reference proteome</keyword>
<dbReference type="PROSITE" id="PS50181">
    <property type="entry name" value="FBOX"/>
    <property type="match status" value="1"/>
</dbReference>
<dbReference type="SUPFAM" id="SSF81383">
    <property type="entry name" value="F-box domain"/>
    <property type="match status" value="1"/>
</dbReference>
<keyword evidence="1" id="KW-0677">Repeat</keyword>
<dbReference type="SUPFAM" id="SSF52047">
    <property type="entry name" value="RNI-like"/>
    <property type="match status" value="1"/>
</dbReference>
<dbReference type="EMBL" id="KZ678130">
    <property type="protein sequence ID" value="PSN71722.1"/>
    <property type="molecule type" value="Genomic_DNA"/>
</dbReference>
<name>A0A2T2P238_CORCC</name>
<protein>
    <recommendedName>
        <fullName evidence="4">F-box domain-containing protein</fullName>
    </recommendedName>
</protein>
<dbReference type="Gene3D" id="1.25.40.10">
    <property type="entry name" value="Tetratricopeptide repeat domain"/>
    <property type="match status" value="1"/>
</dbReference>
<dbReference type="SUPFAM" id="SSF48452">
    <property type="entry name" value="TPR-like"/>
    <property type="match status" value="1"/>
</dbReference>
<evidence type="ECO:0000313" key="6">
    <source>
        <dbReference type="Proteomes" id="UP000240883"/>
    </source>
</evidence>
<evidence type="ECO:0000256" key="2">
    <source>
        <dbReference type="ARBA" id="ARBA00022803"/>
    </source>
</evidence>
<proteinExistence type="predicted"/>
<accession>A0A2T2P238</accession>
<dbReference type="AlphaFoldDB" id="A0A2T2P238"/>
<dbReference type="InterPro" id="IPR001810">
    <property type="entry name" value="F-box_dom"/>
</dbReference>
<evidence type="ECO:0000256" key="3">
    <source>
        <dbReference type="PROSITE-ProRule" id="PRU00339"/>
    </source>
</evidence>
<feature type="repeat" description="TPR" evidence="3">
    <location>
        <begin position="2"/>
        <end position="35"/>
    </location>
</feature>